<dbReference type="RefSeq" id="WP_211633914.1">
    <property type="nucleotide sequence ID" value="NZ_CP073100.1"/>
</dbReference>
<evidence type="ECO:0000313" key="3">
    <source>
        <dbReference type="Proteomes" id="UP000676169"/>
    </source>
</evidence>
<dbReference type="EMBL" id="CP073100">
    <property type="protein sequence ID" value="QUE52658.1"/>
    <property type="molecule type" value="Genomic_DNA"/>
</dbReference>
<dbReference type="Proteomes" id="UP000676169">
    <property type="component" value="Chromosome"/>
</dbReference>
<organism evidence="2 3">
    <name type="scientific">Luteolibacter ambystomatis</name>
    <dbReference type="NCBI Taxonomy" id="2824561"/>
    <lineage>
        <taxon>Bacteria</taxon>
        <taxon>Pseudomonadati</taxon>
        <taxon>Verrucomicrobiota</taxon>
        <taxon>Verrucomicrobiia</taxon>
        <taxon>Verrucomicrobiales</taxon>
        <taxon>Verrucomicrobiaceae</taxon>
        <taxon>Luteolibacter</taxon>
    </lineage>
</organism>
<protein>
    <submittedName>
        <fullName evidence="2">Uncharacterized protein</fullName>
    </submittedName>
</protein>
<keyword evidence="3" id="KW-1185">Reference proteome</keyword>
<dbReference type="KEGG" id="lamb:KBB96_07115"/>
<feature type="region of interest" description="Disordered" evidence="1">
    <location>
        <begin position="65"/>
        <end position="91"/>
    </location>
</feature>
<dbReference type="AlphaFoldDB" id="A0A975PGE0"/>
<sequence length="91" mass="9477">MPLSRLAIGFLALAAPAWPFAEYLGLIREGGSTLGMLSLEPNTDGSGGGSGHFFTAGYNGIEGSRLQAESLDRTQDRPGGHFAQAVPAHHP</sequence>
<evidence type="ECO:0000256" key="1">
    <source>
        <dbReference type="SAM" id="MobiDB-lite"/>
    </source>
</evidence>
<name>A0A975PGE0_9BACT</name>
<accession>A0A975PGE0</accession>
<proteinExistence type="predicted"/>
<feature type="compositionally biased region" description="Basic and acidic residues" evidence="1">
    <location>
        <begin position="70"/>
        <end position="79"/>
    </location>
</feature>
<reference evidence="2" key="1">
    <citation type="submission" date="2021-04" db="EMBL/GenBank/DDBJ databases">
        <title>Luteolibacter sp. 32A isolated from the skin of an Anderson's salamander (Ambystoma andersonii).</title>
        <authorList>
            <person name="Spergser J."/>
            <person name="Busse H.-J."/>
        </authorList>
    </citation>
    <scope>NUCLEOTIDE SEQUENCE</scope>
    <source>
        <strain evidence="2">32A</strain>
    </source>
</reference>
<gene>
    <name evidence="2" type="ORF">KBB96_07115</name>
</gene>
<evidence type="ECO:0000313" key="2">
    <source>
        <dbReference type="EMBL" id="QUE52658.1"/>
    </source>
</evidence>